<proteinExistence type="predicted"/>
<name>A0ABV8LXW7_9ACTN</name>
<accession>A0ABV8LXW7</accession>
<protein>
    <submittedName>
        <fullName evidence="2">LPXTG cell wall anchor domain-containing protein</fullName>
    </submittedName>
</protein>
<sequence>MKSTKKAAPATGRGRKMAVAGVAATGLAAGAAYLAYRRRRNDDHGMLDEETMLGIASAPPAGSSGAGSSTPGVEVNAPEPMTESVAELAHGVNDPQ</sequence>
<dbReference type="RefSeq" id="WP_253762507.1">
    <property type="nucleotide sequence ID" value="NZ_JAMZDZ010000001.1"/>
</dbReference>
<keyword evidence="3" id="KW-1185">Reference proteome</keyword>
<evidence type="ECO:0000313" key="2">
    <source>
        <dbReference type="EMBL" id="MFC4135922.1"/>
    </source>
</evidence>
<evidence type="ECO:0000256" key="1">
    <source>
        <dbReference type="SAM" id="MobiDB-lite"/>
    </source>
</evidence>
<feature type="compositionally biased region" description="Low complexity" evidence="1">
    <location>
        <begin position="56"/>
        <end position="72"/>
    </location>
</feature>
<dbReference type="NCBIfam" id="TIGR01167">
    <property type="entry name" value="LPXTG_anchor"/>
    <property type="match status" value="1"/>
</dbReference>
<comment type="caution">
    <text evidence="2">The sequence shown here is derived from an EMBL/GenBank/DDBJ whole genome shotgun (WGS) entry which is preliminary data.</text>
</comment>
<dbReference type="Proteomes" id="UP001595816">
    <property type="component" value="Unassembled WGS sequence"/>
</dbReference>
<gene>
    <name evidence="2" type="ORF">ACFOZ4_35410</name>
</gene>
<evidence type="ECO:0000313" key="3">
    <source>
        <dbReference type="Proteomes" id="UP001595816"/>
    </source>
</evidence>
<feature type="region of interest" description="Disordered" evidence="1">
    <location>
        <begin position="51"/>
        <end position="96"/>
    </location>
</feature>
<dbReference type="EMBL" id="JBHSAY010000028">
    <property type="protein sequence ID" value="MFC4135922.1"/>
    <property type="molecule type" value="Genomic_DNA"/>
</dbReference>
<organism evidence="2 3">
    <name type="scientific">Hamadaea flava</name>
    <dbReference type="NCBI Taxonomy" id="1742688"/>
    <lineage>
        <taxon>Bacteria</taxon>
        <taxon>Bacillati</taxon>
        <taxon>Actinomycetota</taxon>
        <taxon>Actinomycetes</taxon>
        <taxon>Micromonosporales</taxon>
        <taxon>Micromonosporaceae</taxon>
        <taxon>Hamadaea</taxon>
    </lineage>
</organism>
<reference evidence="3" key="1">
    <citation type="journal article" date="2019" name="Int. J. Syst. Evol. Microbiol.">
        <title>The Global Catalogue of Microorganisms (GCM) 10K type strain sequencing project: providing services to taxonomists for standard genome sequencing and annotation.</title>
        <authorList>
            <consortium name="The Broad Institute Genomics Platform"/>
            <consortium name="The Broad Institute Genome Sequencing Center for Infectious Disease"/>
            <person name="Wu L."/>
            <person name="Ma J."/>
        </authorList>
    </citation>
    <scope>NUCLEOTIDE SEQUENCE [LARGE SCALE GENOMIC DNA]</scope>
    <source>
        <strain evidence="3">CGMCC 4.7289</strain>
    </source>
</reference>